<proteinExistence type="predicted"/>
<dbReference type="EMBL" id="PYGK01000001">
    <property type="protein sequence ID" value="PSL35751.1"/>
    <property type="molecule type" value="Genomic_DNA"/>
</dbReference>
<comment type="caution">
    <text evidence="1">The sequence shown here is derived from an EMBL/GenBank/DDBJ whole genome shotgun (WGS) entry which is preliminary data.</text>
</comment>
<evidence type="ECO:0000313" key="1">
    <source>
        <dbReference type="EMBL" id="PSL35751.1"/>
    </source>
</evidence>
<dbReference type="AlphaFoldDB" id="A0A2P8GP60"/>
<protein>
    <submittedName>
        <fullName evidence="1">Uncharacterized protein</fullName>
    </submittedName>
</protein>
<dbReference type="Proteomes" id="UP000240978">
    <property type="component" value="Unassembled WGS sequence"/>
</dbReference>
<evidence type="ECO:0000313" key="2">
    <source>
        <dbReference type="Proteomes" id="UP000240978"/>
    </source>
</evidence>
<gene>
    <name evidence="1" type="ORF">CLV42_101513</name>
</gene>
<accession>A0A2P8GP60</accession>
<reference evidence="1 2" key="1">
    <citation type="submission" date="2018-03" db="EMBL/GenBank/DDBJ databases">
        <title>Genomic Encyclopedia of Archaeal and Bacterial Type Strains, Phase II (KMG-II): from individual species to whole genera.</title>
        <authorList>
            <person name="Goeker M."/>
        </authorList>
    </citation>
    <scope>NUCLEOTIDE SEQUENCE [LARGE SCALE GENOMIC DNA]</scope>
    <source>
        <strain evidence="1 2">DSM 18107</strain>
    </source>
</reference>
<dbReference type="RefSeq" id="WP_106600307.1">
    <property type="nucleotide sequence ID" value="NZ_PYGK01000001.1"/>
</dbReference>
<keyword evidence="2" id="KW-1185">Reference proteome</keyword>
<organism evidence="1 2">
    <name type="scientific">Chitinophaga ginsengisoli</name>
    <dbReference type="NCBI Taxonomy" id="363837"/>
    <lineage>
        <taxon>Bacteria</taxon>
        <taxon>Pseudomonadati</taxon>
        <taxon>Bacteroidota</taxon>
        <taxon>Chitinophagia</taxon>
        <taxon>Chitinophagales</taxon>
        <taxon>Chitinophagaceae</taxon>
        <taxon>Chitinophaga</taxon>
    </lineage>
</organism>
<name>A0A2P8GP60_9BACT</name>
<sequence>MIKNYLKIAWRNLWRNRVFYPFEYSFVEASYKRKYALLTVSIQSVKAASMNPVKALRTE</sequence>